<dbReference type="EMBL" id="VJVV01000004">
    <property type="protein sequence ID" value="TRO82490.1"/>
    <property type="molecule type" value="Genomic_DNA"/>
</dbReference>
<evidence type="ECO:0000256" key="1">
    <source>
        <dbReference type="ARBA" id="ARBA00022670"/>
    </source>
</evidence>
<reference evidence="6 7" key="1">
    <citation type="submission" date="2019-07" db="EMBL/GenBank/DDBJ databases">
        <title>Insights of Desulfuromonas acetexigens electromicrobiology.</title>
        <authorList>
            <person name="Katuri K."/>
            <person name="Sapireddy V."/>
            <person name="Shaw D.R."/>
            <person name="Saikaly P."/>
        </authorList>
    </citation>
    <scope>NUCLEOTIDE SEQUENCE [LARGE SCALE GENOMIC DNA]</scope>
    <source>
        <strain evidence="6 7">2873</strain>
    </source>
</reference>
<dbReference type="Gene3D" id="2.40.30.10">
    <property type="entry name" value="Translation factors"/>
    <property type="match status" value="1"/>
</dbReference>
<dbReference type="OrthoDB" id="9807498at2"/>
<gene>
    <name evidence="6" type="ORF">FL622_07895</name>
</gene>
<evidence type="ECO:0000313" key="6">
    <source>
        <dbReference type="EMBL" id="TRO82490.1"/>
    </source>
</evidence>
<dbReference type="InterPro" id="IPR001539">
    <property type="entry name" value="Peptidase_U32"/>
</dbReference>
<keyword evidence="2" id="KW-0378">Hydrolase</keyword>
<dbReference type="AlphaFoldDB" id="A0A550JGZ6"/>
<comment type="similarity">
    <text evidence="3">Belongs to the peptidase U32 family.</text>
</comment>
<accession>A0A550JGZ6</accession>
<dbReference type="Proteomes" id="UP000317155">
    <property type="component" value="Unassembled WGS sequence"/>
</dbReference>
<dbReference type="InterPro" id="IPR051454">
    <property type="entry name" value="RNA/ubiquinone_mod_enzymes"/>
</dbReference>
<evidence type="ECO:0000256" key="3">
    <source>
        <dbReference type="ARBA" id="ARBA00038374"/>
    </source>
</evidence>
<dbReference type="Pfam" id="PF01136">
    <property type="entry name" value="Peptidase_U32"/>
    <property type="match status" value="1"/>
</dbReference>
<dbReference type="PANTHER" id="PTHR30217:SF6">
    <property type="entry name" value="TRNA HYDROXYLATION PROTEIN P"/>
    <property type="match status" value="1"/>
</dbReference>
<feature type="region of interest" description="Disordered" evidence="4">
    <location>
        <begin position="1"/>
        <end position="52"/>
    </location>
</feature>
<feature type="domain" description="Peptidase family U32 C-terminal" evidence="5">
    <location>
        <begin position="364"/>
        <end position="444"/>
    </location>
</feature>
<name>A0A550JGZ6_9BACT</name>
<evidence type="ECO:0000256" key="4">
    <source>
        <dbReference type="SAM" id="MobiDB-lite"/>
    </source>
</evidence>
<protein>
    <submittedName>
        <fullName evidence="6">U32 family peptidase</fullName>
    </submittedName>
</protein>
<dbReference type="Pfam" id="PF16325">
    <property type="entry name" value="Peptidase_U32_C"/>
    <property type="match status" value="1"/>
</dbReference>
<sequence>MSLPELLAPAGRPEKRSLPELLAPAGRPEKRSFPELLAPAGRPEKQSFPELLAPAGDPEKLRVAFDYGADAAYLGGEDFGLRAPAGKFDLEALARARELAKRLGKRLYLTLNAYLRQADLARLEDYLEALKPLDFDAYIVADPGVLALVRQLDPGREIHLSTQANTTNGAAARFWAAAGARRINLARELSLEEIAAIGCETEVELEVFVHGAMCVAYSGRCLLSAAMTGRSANQGACAHPCRWRYALVEETRPGEYFPIEEDDRGSYLLNSRDLCLIEHLPALIQAGVHSLKIEGRMKTVYYLAAVTRVYRAALDRYRDDPSNYRCDPLWLEELEKVSHRPYDTGFLFGGAEARVHTADSKYRRTYDFVGVVRECFADGRALVEGRNRFFPDETLELIGPGMRQGCFTVGELRSETGDVLAAGQPNGRILMALPVGAQVGDLLRRQGRGD</sequence>
<dbReference type="PANTHER" id="PTHR30217">
    <property type="entry name" value="PEPTIDASE U32 FAMILY"/>
    <property type="match status" value="1"/>
</dbReference>
<dbReference type="PROSITE" id="PS01276">
    <property type="entry name" value="PEPTIDASE_U32"/>
    <property type="match status" value="1"/>
</dbReference>
<dbReference type="InterPro" id="IPR032525">
    <property type="entry name" value="Peptidase_U32_C"/>
</dbReference>
<comment type="caution">
    <text evidence="6">The sequence shown here is derived from an EMBL/GenBank/DDBJ whole genome shotgun (WGS) entry which is preliminary data.</text>
</comment>
<organism evidence="6 7">
    <name type="scientific">Trichloromonas acetexigens</name>
    <dbReference type="NCBI Taxonomy" id="38815"/>
    <lineage>
        <taxon>Bacteria</taxon>
        <taxon>Pseudomonadati</taxon>
        <taxon>Thermodesulfobacteriota</taxon>
        <taxon>Desulfuromonadia</taxon>
        <taxon>Desulfuromonadales</taxon>
        <taxon>Trichloromonadaceae</taxon>
        <taxon>Trichloromonas</taxon>
    </lineage>
</organism>
<evidence type="ECO:0000256" key="2">
    <source>
        <dbReference type="ARBA" id="ARBA00022801"/>
    </source>
</evidence>
<evidence type="ECO:0000259" key="5">
    <source>
        <dbReference type="Pfam" id="PF16325"/>
    </source>
</evidence>
<proteinExistence type="inferred from homology"/>
<keyword evidence="1" id="KW-0645">Protease</keyword>
<keyword evidence="7" id="KW-1185">Reference proteome</keyword>
<dbReference type="GO" id="GO:0008233">
    <property type="term" value="F:peptidase activity"/>
    <property type="evidence" value="ECO:0007669"/>
    <property type="project" value="UniProtKB-KW"/>
</dbReference>
<dbReference type="GO" id="GO:0006508">
    <property type="term" value="P:proteolysis"/>
    <property type="evidence" value="ECO:0007669"/>
    <property type="project" value="UniProtKB-KW"/>
</dbReference>
<dbReference type="RefSeq" id="WP_092057535.1">
    <property type="nucleotide sequence ID" value="NZ_FOJJ01000034.1"/>
</dbReference>
<evidence type="ECO:0000313" key="7">
    <source>
        <dbReference type="Proteomes" id="UP000317155"/>
    </source>
</evidence>